<proteinExistence type="predicted"/>
<accession>A0AAV2K851</accession>
<sequence>MQLCLTAAVSHRSCVSPQLCLTAVHLAELPELLLDSQQEEVLQKGLLLLLLLHSQELQVVLLQPQERASCSQRTANQNQPEDSQSEPANQDQPIRTSQSEPANQNQPIRTS</sequence>
<evidence type="ECO:0000313" key="3">
    <source>
        <dbReference type="Proteomes" id="UP001497482"/>
    </source>
</evidence>
<protein>
    <submittedName>
        <fullName evidence="2">Uncharacterized protein</fullName>
    </submittedName>
</protein>
<evidence type="ECO:0000313" key="2">
    <source>
        <dbReference type="EMBL" id="CAL1585175.1"/>
    </source>
</evidence>
<gene>
    <name evidence="2" type="ORF">KC01_LOCUS15418</name>
</gene>
<dbReference type="Proteomes" id="UP001497482">
    <property type="component" value="Chromosome 17"/>
</dbReference>
<dbReference type="AlphaFoldDB" id="A0AAV2K851"/>
<evidence type="ECO:0000256" key="1">
    <source>
        <dbReference type="SAM" id="MobiDB-lite"/>
    </source>
</evidence>
<dbReference type="EMBL" id="OZ035839">
    <property type="protein sequence ID" value="CAL1585175.1"/>
    <property type="molecule type" value="Genomic_DNA"/>
</dbReference>
<reference evidence="2 3" key="1">
    <citation type="submission" date="2024-04" db="EMBL/GenBank/DDBJ databases">
        <authorList>
            <person name="Waldvogel A.-M."/>
            <person name="Schoenle A."/>
        </authorList>
    </citation>
    <scope>NUCLEOTIDE SEQUENCE [LARGE SCALE GENOMIC DNA]</scope>
</reference>
<keyword evidence="3" id="KW-1185">Reference proteome</keyword>
<name>A0AAV2K851_KNICA</name>
<feature type="region of interest" description="Disordered" evidence="1">
    <location>
        <begin position="69"/>
        <end position="111"/>
    </location>
</feature>
<organism evidence="2 3">
    <name type="scientific">Knipowitschia caucasica</name>
    <name type="common">Caucasian dwarf goby</name>
    <name type="synonym">Pomatoschistus caucasicus</name>
    <dbReference type="NCBI Taxonomy" id="637954"/>
    <lineage>
        <taxon>Eukaryota</taxon>
        <taxon>Metazoa</taxon>
        <taxon>Chordata</taxon>
        <taxon>Craniata</taxon>
        <taxon>Vertebrata</taxon>
        <taxon>Euteleostomi</taxon>
        <taxon>Actinopterygii</taxon>
        <taxon>Neopterygii</taxon>
        <taxon>Teleostei</taxon>
        <taxon>Neoteleostei</taxon>
        <taxon>Acanthomorphata</taxon>
        <taxon>Gobiaria</taxon>
        <taxon>Gobiiformes</taxon>
        <taxon>Gobioidei</taxon>
        <taxon>Gobiidae</taxon>
        <taxon>Gobiinae</taxon>
        <taxon>Knipowitschia</taxon>
    </lineage>
</organism>